<evidence type="ECO:0000313" key="6">
    <source>
        <dbReference type="Proteomes" id="UP000244855"/>
    </source>
</evidence>
<accession>A0A2V1DBX9</accession>
<evidence type="ECO:0000256" key="1">
    <source>
        <dbReference type="ARBA" id="ARBA00022669"/>
    </source>
</evidence>
<evidence type="ECO:0000256" key="2">
    <source>
        <dbReference type="PROSITE-ProRule" id="PRU00261"/>
    </source>
</evidence>
<dbReference type="EMBL" id="KZ805510">
    <property type="protein sequence ID" value="PVH95053.1"/>
    <property type="molecule type" value="Genomic_DNA"/>
</dbReference>
<dbReference type="SUPFAM" id="SSF57016">
    <property type="entry name" value="Plant lectins/antimicrobial peptides"/>
    <property type="match status" value="1"/>
</dbReference>
<evidence type="ECO:0000313" key="5">
    <source>
        <dbReference type="EMBL" id="PVH95053.1"/>
    </source>
</evidence>
<dbReference type="OrthoDB" id="1193027at2759"/>
<feature type="domain" description="LysM" evidence="4">
    <location>
        <begin position="10"/>
        <end position="56"/>
    </location>
</feature>
<name>A0A2V1DBX9_9PLEO</name>
<dbReference type="InterPro" id="IPR001002">
    <property type="entry name" value="Chitin-bd_1"/>
</dbReference>
<feature type="disulfide bond" evidence="2">
    <location>
        <begin position="140"/>
        <end position="154"/>
    </location>
</feature>
<dbReference type="STRING" id="97972.A0A2V1DBX9"/>
<comment type="caution">
    <text evidence="2">Lacks conserved residue(s) required for the propagation of feature annotation.</text>
</comment>
<protein>
    <submittedName>
        <fullName evidence="5">Carbohydrate-binding module family 18 protein</fullName>
    </submittedName>
</protein>
<evidence type="ECO:0000259" key="4">
    <source>
        <dbReference type="PROSITE" id="PS51782"/>
    </source>
</evidence>
<evidence type="ECO:0000259" key="3">
    <source>
        <dbReference type="PROSITE" id="PS50941"/>
    </source>
</evidence>
<dbReference type="InterPro" id="IPR036779">
    <property type="entry name" value="LysM_dom_sf"/>
</dbReference>
<feature type="domain" description="Chitin-binding type-1" evidence="3">
    <location>
        <begin position="121"/>
        <end position="166"/>
    </location>
</feature>
<dbReference type="Proteomes" id="UP000244855">
    <property type="component" value="Unassembled WGS sequence"/>
</dbReference>
<keyword evidence="6" id="KW-1185">Reference proteome</keyword>
<keyword evidence="1 2" id="KW-0147">Chitin-binding</keyword>
<dbReference type="InterPro" id="IPR036861">
    <property type="entry name" value="Endochitinase-like_sf"/>
</dbReference>
<dbReference type="Gene3D" id="3.30.60.10">
    <property type="entry name" value="Endochitinase-like"/>
    <property type="match status" value="1"/>
</dbReference>
<gene>
    <name evidence="5" type="ORF">DM02DRAFT_538168</name>
</gene>
<keyword evidence="2" id="KW-1015">Disulfide bond</keyword>
<dbReference type="GO" id="GO:0008061">
    <property type="term" value="F:chitin binding"/>
    <property type="evidence" value="ECO:0007669"/>
    <property type="project" value="UniProtKB-UniRule"/>
</dbReference>
<dbReference type="AlphaFoldDB" id="A0A2V1DBX9"/>
<organism evidence="5 6">
    <name type="scientific">Periconia macrospinosa</name>
    <dbReference type="NCBI Taxonomy" id="97972"/>
    <lineage>
        <taxon>Eukaryota</taxon>
        <taxon>Fungi</taxon>
        <taxon>Dikarya</taxon>
        <taxon>Ascomycota</taxon>
        <taxon>Pezizomycotina</taxon>
        <taxon>Dothideomycetes</taxon>
        <taxon>Pleosporomycetidae</taxon>
        <taxon>Pleosporales</taxon>
        <taxon>Massarineae</taxon>
        <taxon>Periconiaceae</taxon>
        <taxon>Periconia</taxon>
    </lineage>
</organism>
<feature type="non-terminal residue" evidence="5">
    <location>
        <position position="1"/>
    </location>
</feature>
<proteinExistence type="predicted"/>
<sequence>GDIVCRYTSSTSANVNYYTCTELANFYDITVQEFFQLNPLVNPDCSNIKPSTEYCVAGYIQRLLATNENCGPIYGNASCLGTDLQCCNSGTWKCGNAAADCQAGTCYEGACEGFPSKYSLNGTCGPKNDGKMCAGKWGNCCSLSGQCGTGTDFCGKGKCYSGACYLPPMPTDVPWQTGNTPDGTCGGTNGYTCDVVFGNCCSKDGKCIEVKP</sequence>
<dbReference type="Gene3D" id="3.10.350.10">
    <property type="entry name" value="LysM domain"/>
    <property type="match status" value="1"/>
</dbReference>
<reference evidence="5 6" key="1">
    <citation type="journal article" date="2018" name="Sci. Rep.">
        <title>Comparative genomics provides insights into the lifestyle and reveals functional heterogeneity of dark septate endophytic fungi.</title>
        <authorList>
            <person name="Knapp D.G."/>
            <person name="Nemeth J.B."/>
            <person name="Barry K."/>
            <person name="Hainaut M."/>
            <person name="Henrissat B."/>
            <person name="Johnson J."/>
            <person name="Kuo A."/>
            <person name="Lim J.H.P."/>
            <person name="Lipzen A."/>
            <person name="Nolan M."/>
            <person name="Ohm R.A."/>
            <person name="Tamas L."/>
            <person name="Grigoriev I.V."/>
            <person name="Spatafora J.W."/>
            <person name="Nagy L.G."/>
            <person name="Kovacs G.M."/>
        </authorList>
    </citation>
    <scope>NUCLEOTIDE SEQUENCE [LARGE SCALE GENOMIC DNA]</scope>
    <source>
        <strain evidence="5 6">DSE2036</strain>
    </source>
</reference>
<dbReference type="PROSITE" id="PS50941">
    <property type="entry name" value="CHIT_BIND_I_2"/>
    <property type="match status" value="1"/>
</dbReference>
<dbReference type="InterPro" id="IPR018392">
    <property type="entry name" value="LysM"/>
</dbReference>
<dbReference type="PROSITE" id="PS51782">
    <property type="entry name" value="LYSM"/>
    <property type="match status" value="1"/>
</dbReference>